<dbReference type="AlphaFoldDB" id="A0A0C3QL83"/>
<dbReference type="SUPFAM" id="SSF48537">
    <property type="entry name" value="Phospholipase C/P1 nuclease"/>
    <property type="match status" value="1"/>
</dbReference>
<dbReference type="GO" id="GO:0006308">
    <property type="term" value="P:DNA catabolic process"/>
    <property type="evidence" value="ECO:0007669"/>
    <property type="project" value="InterPro"/>
</dbReference>
<dbReference type="GO" id="GO:0046872">
    <property type="term" value="F:metal ion binding"/>
    <property type="evidence" value="ECO:0007669"/>
    <property type="project" value="UniProtKB-KW"/>
</dbReference>
<dbReference type="GO" id="GO:0016788">
    <property type="term" value="F:hydrolase activity, acting on ester bonds"/>
    <property type="evidence" value="ECO:0007669"/>
    <property type="project" value="InterPro"/>
</dbReference>
<dbReference type="CDD" id="cd11010">
    <property type="entry name" value="S1-P1_nuclease"/>
    <property type="match status" value="1"/>
</dbReference>
<keyword evidence="6" id="KW-1015">Disulfide bond</keyword>
<evidence type="ECO:0000313" key="10">
    <source>
        <dbReference type="Proteomes" id="UP000054248"/>
    </source>
</evidence>
<keyword evidence="8" id="KW-0732">Signal</keyword>
<dbReference type="GO" id="GO:0004519">
    <property type="term" value="F:endonuclease activity"/>
    <property type="evidence" value="ECO:0007669"/>
    <property type="project" value="UniProtKB-KW"/>
</dbReference>
<gene>
    <name evidence="9" type="ORF">M407DRAFT_230826</name>
</gene>
<dbReference type="Pfam" id="PF02265">
    <property type="entry name" value="S1-P1_nuclease"/>
    <property type="match status" value="1"/>
</dbReference>
<dbReference type="STRING" id="1051891.A0A0C3QL83"/>
<evidence type="ECO:0000256" key="1">
    <source>
        <dbReference type="ARBA" id="ARBA00009547"/>
    </source>
</evidence>
<feature type="chain" id="PRO_5002168912" evidence="8">
    <location>
        <begin position="21"/>
        <end position="326"/>
    </location>
</feature>
<evidence type="ECO:0000256" key="4">
    <source>
        <dbReference type="ARBA" id="ARBA00022759"/>
    </source>
</evidence>
<keyword evidence="5" id="KW-0378">Hydrolase</keyword>
<keyword evidence="10" id="KW-1185">Reference proteome</keyword>
<dbReference type="OrthoDB" id="441446at2759"/>
<evidence type="ECO:0000256" key="3">
    <source>
        <dbReference type="ARBA" id="ARBA00022723"/>
    </source>
</evidence>
<keyword evidence="7" id="KW-0325">Glycoprotein</keyword>
<feature type="signal peptide" evidence="8">
    <location>
        <begin position="1"/>
        <end position="20"/>
    </location>
</feature>
<reference evidence="9 10" key="1">
    <citation type="submission" date="2014-04" db="EMBL/GenBank/DDBJ databases">
        <authorList>
            <consortium name="DOE Joint Genome Institute"/>
            <person name="Kuo A."/>
            <person name="Girlanda M."/>
            <person name="Perotto S."/>
            <person name="Kohler A."/>
            <person name="Nagy L.G."/>
            <person name="Floudas D."/>
            <person name="Copeland A."/>
            <person name="Barry K.W."/>
            <person name="Cichocki N."/>
            <person name="Veneault-Fourrey C."/>
            <person name="LaButti K."/>
            <person name="Lindquist E.A."/>
            <person name="Lipzen A."/>
            <person name="Lundell T."/>
            <person name="Morin E."/>
            <person name="Murat C."/>
            <person name="Sun H."/>
            <person name="Tunlid A."/>
            <person name="Henrissat B."/>
            <person name="Grigoriev I.V."/>
            <person name="Hibbett D.S."/>
            <person name="Martin F."/>
            <person name="Nordberg H.P."/>
            <person name="Cantor M.N."/>
            <person name="Hua S.X."/>
        </authorList>
    </citation>
    <scope>NUCLEOTIDE SEQUENCE [LARGE SCALE GENOMIC DNA]</scope>
    <source>
        <strain evidence="9 10">MUT 4182</strain>
    </source>
</reference>
<organism evidence="9 10">
    <name type="scientific">Tulasnella calospora MUT 4182</name>
    <dbReference type="NCBI Taxonomy" id="1051891"/>
    <lineage>
        <taxon>Eukaryota</taxon>
        <taxon>Fungi</taxon>
        <taxon>Dikarya</taxon>
        <taxon>Basidiomycota</taxon>
        <taxon>Agaricomycotina</taxon>
        <taxon>Agaricomycetes</taxon>
        <taxon>Cantharellales</taxon>
        <taxon>Tulasnellaceae</taxon>
        <taxon>Tulasnella</taxon>
    </lineage>
</organism>
<dbReference type="EMBL" id="KN822996">
    <property type="protein sequence ID" value="KIO28306.1"/>
    <property type="molecule type" value="Genomic_DNA"/>
</dbReference>
<dbReference type="GO" id="GO:0003676">
    <property type="term" value="F:nucleic acid binding"/>
    <property type="evidence" value="ECO:0007669"/>
    <property type="project" value="InterPro"/>
</dbReference>
<comment type="similarity">
    <text evidence="1">Belongs to the nuclease type I family.</text>
</comment>
<dbReference type="Gene3D" id="1.10.575.10">
    <property type="entry name" value="P1 Nuclease"/>
    <property type="match status" value="1"/>
</dbReference>
<sequence>MYKLSVAAVALLLLAVDVNAWGPLGHATVASIAMQYLLPETRSHVNKLLANDPAPFVSTASGSSTSAASASTSISGSLVSSIAAPTAPPTKQLTLVDIASWADDFRYTPEGAFSASFHYVDAEDEPPKKCNVKYQRDCGESGCILSAIANYTSRVQDHSLDAKQRAQALKWITHFLGDIQQPLHDEAIAIGGNQINVDWNGTVVNLHHIWDTEMPTKLAGQFTPENVKAWTKKIVKELEFGQFRHHKWDWASCTDIDAGAACPLVWAREANSFVCSYVLKTDPTGKEASGAYYEGAAPIIEMQIAKGGVRLAAWLNTIFAGYPGLW</sequence>
<evidence type="ECO:0000256" key="6">
    <source>
        <dbReference type="ARBA" id="ARBA00023157"/>
    </source>
</evidence>
<keyword evidence="2" id="KW-0540">Nuclease</keyword>
<keyword evidence="4" id="KW-0255">Endonuclease</keyword>
<dbReference type="PANTHER" id="PTHR33146:SF26">
    <property type="entry name" value="ENDONUCLEASE 4"/>
    <property type="match status" value="1"/>
</dbReference>
<dbReference type="InterPro" id="IPR003154">
    <property type="entry name" value="S1/P1nuclease"/>
</dbReference>
<protein>
    <submittedName>
        <fullName evidence="9">Uncharacterized protein</fullName>
    </submittedName>
</protein>
<name>A0A0C3QL83_9AGAM</name>
<dbReference type="InterPro" id="IPR008947">
    <property type="entry name" value="PLipase_C/P1_nuclease_dom_sf"/>
</dbReference>
<keyword evidence="3" id="KW-0479">Metal-binding</keyword>
<reference evidence="10" key="2">
    <citation type="submission" date="2015-01" db="EMBL/GenBank/DDBJ databases">
        <title>Evolutionary Origins and Diversification of the Mycorrhizal Mutualists.</title>
        <authorList>
            <consortium name="DOE Joint Genome Institute"/>
            <consortium name="Mycorrhizal Genomics Consortium"/>
            <person name="Kohler A."/>
            <person name="Kuo A."/>
            <person name="Nagy L.G."/>
            <person name="Floudas D."/>
            <person name="Copeland A."/>
            <person name="Barry K.W."/>
            <person name="Cichocki N."/>
            <person name="Veneault-Fourrey C."/>
            <person name="LaButti K."/>
            <person name="Lindquist E.A."/>
            <person name="Lipzen A."/>
            <person name="Lundell T."/>
            <person name="Morin E."/>
            <person name="Murat C."/>
            <person name="Riley R."/>
            <person name="Ohm R."/>
            <person name="Sun H."/>
            <person name="Tunlid A."/>
            <person name="Henrissat B."/>
            <person name="Grigoriev I.V."/>
            <person name="Hibbett D.S."/>
            <person name="Martin F."/>
        </authorList>
    </citation>
    <scope>NUCLEOTIDE SEQUENCE [LARGE SCALE GENOMIC DNA]</scope>
    <source>
        <strain evidence="10">MUT 4182</strain>
    </source>
</reference>
<evidence type="ECO:0000256" key="5">
    <source>
        <dbReference type="ARBA" id="ARBA00022801"/>
    </source>
</evidence>
<proteinExistence type="inferred from homology"/>
<dbReference type="PANTHER" id="PTHR33146">
    <property type="entry name" value="ENDONUCLEASE 4"/>
    <property type="match status" value="1"/>
</dbReference>
<evidence type="ECO:0000313" key="9">
    <source>
        <dbReference type="EMBL" id="KIO28306.1"/>
    </source>
</evidence>
<evidence type="ECO:0000256" key="8">
    <source>
        <dbReference type="SAM" id="SignalP"/>
    </source>
</evidence>
<dbReference type="HOGENOM" id="CLU_044365_0_0_1"/>
<dbReference type="Proteomes" id="UP000054248">
    <property type="component" value="Unassembled WGS sequence"/>
</dbReference>
<accession>A0A0C3QL83</accession>
<evidence type="ECO:0000256" key="2">
    <source>
        <dbReference type="ARBA" id="ARBA00022722"/>
    </source>
</evidence>
<evidence type="ECO:0000256" key="7">
    <source>
        <dbReference type="ARBA" id="ARBA00023180"/>
    </source>
</evidence>